<protein>
    <submittedName>
        <fullName evidence="2">Uncharacterized protein</fullName>
    </submittedName>
</protein>
<gene>
    <name evidence="2" type="ORF">PIB30_059191</name>
</gene>
<sequence length="63" mass="6590">MTSGHNGQDPPTVLACRSLLGRHLATAGRDPPSSVHHKMSPTLSDNCSRLPVSGKSKLTGNVL</sequence>
<reference evidence="2 3" key="1">
    <citation type="journal article" date="2023" name="Plants (Basel)">
        <title>Bridging the Gap: Combining Genomics and Transcriptomics Approaches to Understand Stylosanthes scabra, an Orphan Legume from the Brazilian Caatinga.</title>
        <authorList>
            <person name="Ferreira-Neto J.R.C."/>
            <person name="da Silva M.D."/>
            <person name="Binneck E."/>
            <person name="de Melo N.F."/>
            <person name="da Silva R.H."/>
            <person name="de Melo A.L.T.M."/>
            <person name="Pandolfi V."/>
            <person name="Bustamante F.O."/>
            <person name="Brasileiro-Vidal A.C."/>
            <person name="Benko-Iseppon A.M."/>
        </authorList>
    </citation>
    <scope>NUCLEOTIDE SEQUENCE [LARGE SCALE GENOMIC DNA]</scope>
    <source>
        <tissue evidence="2">Leaves</tissue>
    </source>
</reference>
<evidence type="ECO:0000313" key="3">
    <source>
        <dbReference type="Proteomes" id="UP001341840"/>
    </source>
</evidence>
<dbReference type="Proteomes" id="UP001341840">
    <property type="component" value="Unassembled WGS sequence"/>
</dbReference>
<keyword evidence="3" id="KW-1185">Reference proteome</keyword>
<name>A0ABU6WIH9_9FABA</name>
<organism evidence="2 3">
    <name type="scientific">Stylosanthes scabra</name>
    <dbReference type="NCBI Taxonomy" id="79078"/>
    <lineage>
        <taxon>Eukaryota</taxon>
        <taxon>Viridiplantae</taxon>
        <taxon>Streptophyta</taxon>
        <taxon>Embryophyta</taxon>
        <taxon>Tracheophyta</taxon>
        <taxon>Spermatophyta</taxon>
        <taxon>Magnoliopsida</taxon>
        <taxon>eudicotyledons</taxon>
        <taxon>Gunneridae</taxon>
        <taxon>Pentapetalae</taxon>
        <taxon>rosids</taxon>
        <taxon>fabids</taxon>
        <taxon>Fabales</taxon>
        <taxon>Fabaceae</taxon>
        <taxon>Papilionoideae</taxon>
        <taxon>50 kb inversion clade</taxon>
        <taxon>dalbergioids sensu lato</taxon>
        <taxon>Dalbergieae</taxon>
        <taxon>Pterocarpus clade</taxon>
        <taxon>Stylosanthes</taxon>
    </lineage>
</organism>
<evidence type="ECO:0000256" key="1">
    <source>
        <dbReference type="SAM" id="MobiDB-lite"/>
    </source>
</evidence>
<evidence type="ECO:0000313" key="2">
    <source>
        <dbReference type="EMBL" id="MED6185655.1"/>
    </source>
</evidence>
<comment type="caution">
    <text evidence="2">The sequence shown here is derived from an EMBL/GenBank/DDBJ whole genome shotgun (WGS) entry which is preliminary data.</text>
</comment>
<feature type="region of interest" description="Disordered" evidence="1">
    <location>
        <begin position="25"/>
        <end position="63"/>
    </location>
</feature>
<accession>A0ABU6WIH9</accession>
<proteinExistence type="predicted"/>
<dbReference type="EMBL" id="JASCZI010181749">
    <property type="protein sequence ID" value="MED6185655.1"/>
    <property type="molecule type" value="Genomic_DNA"/>
</dbReference>